<protein>
    <submittedName>
        <fullName evidence="1">Uncharacterized protein</fullName>
    </submittedName>
</protein>
<evidence type="ECO:0000313" key="1">
    <source>
        <dbReference type="EMBL" id="MDQ0364024.1"/>
    </source>
</evidence>
<accession>A0AAE4AVJ9</accession>
<evidence type="ECO:0000313" key="2">
    <source>
        <dbReference type="Proteomes" id="UP001240236"/>
    </source>
</evidence>
<dbReference type="Proteomes" id="UP001240236">
    <property type="component" value="Unassembled WGS sequence"/>
</dbReference>
<sequence>MTIVVLPGRRADIIDALSVLAKLRPHETGRWPGLTEAVHWIIDDTLWDQYHPRHDIGTILVSAAEAAAVSATLDHLMVVLDELGPMAADDDYLAHPRWHEVAHAAADAHRLMTGERQLPAT</sequence>
<dbReference type="Pfam" id="PF25656">
    <property type="entry name" value="DUF7945"/>
    <property type="match status" value="1"/>
</dbReference>
<comment type="caution">
    <text evidence="1">The sequence shown here is derived from an EMBL/GenBank/DDBJ whole genome shotgun (WGS) entry which is preliminary data.</text>
</comment>
<reference evidence="1 2" key="1">
    <citation type="submission" date="2023-07" db="EMBL/GenBank/DDBJ databases">
        <title>Sequencing the genomes of 1000 actinobacteria strains.</title>
        <authorList>
            <person name="Klenk H.-P."/>
        </authorList>
    </citation>
    <scope>NUCLEOTIDE SEQUENCE [LARGE SCALE GENOMIC DNA]</scope>
    <source>
        <strain evidence="1 2">DSM 44709</strain>
    </source>
</reference>
<proteinExistence type="predicted"/>
<name>A0AAE4AVJ9_9ACTN</name>
<dbReference type="AlphaFoldDB" id="A0AAE4AVJ9"/>
<dbReference type="EMBL" id="JAUSUZ010000001">
    <property type="protein sequence ID" value="MDQ0364024.1"/>
    <property type="molecule type" value="Genomic_DNA"/>
</dbReference>
<dbReference type="NCBIfam" id="NF047838">
    <property type="entry name" value="SCO4402_fam"/>
    <property type="match status" value="1"/>
</dbReference>
<dbReference type="InterPro" id="IPR057705">
    <property type="entry name" value="DUF7945"/>
</dbReference>
<organism evidence="1 2">
    <name type="scientific">Catenuloplanes indicus</name>
    <dbReference type="NCBI Taxonomy" id="137267"/>
    <lineage>
        <taxon>Bacteria</taxon>
        <taxon>Bacillati</taxon>
        <taxon>Actinomycetota</taxon>
        <taxon>Actinomycetes</taxon>
        <taxon>Micromonosporales</taxon>
        <taxon>Micromonosporaceae</taxon>
        <taxon>Catenuloplanes</taxon>
    </lineage>
</organism>
<dbReference type="RefSeq" id="WP_307235105.1">
    <property type="nucleotide sequence ID" value="NZ_JAUSUZ010000001.1"/>
</dbReference>
<gene>
    <name evidence="1" type="ORF">J2S42_000693</name>
</gene>
<keyword evidence="2" id="KW-1185">Reference proteome</keyword>